<keyword evidence="2" id="KW-1185">Reference proteome</keyword>
<gene>
    <name evidence="1" type="ORF">MNV_1360011</name>
</gene>
<evidence type="ECO:0000313" key="1">
    <source>
        <dbReference type="EMBL" id="SNQ59809.1"/>
    </source>
</evidence>
<dbReference type="EMBL" id="FZMP01000042">
    <property type="protein sequence ID" value="SNQ59809.1"/>
    <property type="molecule type" value="Genomic_DNA"/>
</dbReference>
<sequence length="41" mass="4740">MVLIFGYVVLLIVDMRARALWVAVDPKQKKISLQKERNISP</sequence>
<protein>
    <submittedName>
        <fullName evidence="1">Uncharacterized protein</fullName>
    </submittedName>
</protein>
<organism evidence="1 2">
    <name type="scientific">Candidatus Methanoperedens nitratireducens</name>
    <dbReference type="NCBI Taxonomy" id="1392998"/>
    <lineage>
        <taxon>Archaea</taxon>
        <taxon>Methanobacteriati</taxon>
        <taxon>Methanobacteriota</taxon>
        <taxon>Stenosarchaea group</taxon>
        <taxon>Methanomicrobia</taxon>
        <taxon>Methanosarcinales</taxon>
        <taxon>ANME-2 cluster</taxon>
        <taxon>Candidatus Methanoperedentaceae</taxon>
        <taxon>Candidatus Methanoperedens</taxon>
    </lineage>
</organism>
<reference evidence="2" key="1">
    <citation type="submission" date="2017-06" db="EMBL/GenBank/DDBJ databases">
        <authorList>
            <person name="Cremers G."/>
        </authorList>
    </citation>
    <scope>NUCLEOTIDE SEQUENCE [LARGE SCALE GENOMIC DNA]</scope>
</reference>
<name>A0A284VKS5_9EURY</name>
<dbReference type="AlphaFoldDB" id="A0A284VKS5"/>
<dbReference type="Proteomes" id="UP000218615">
    <property type="component" value="Unassembled WGS sequence"/>
</dbReference>
<proteinExistence type="predicted"/>
<evidence type="ECO:0000313" key="2">
    <source>
        <dbReference type="Proteomes" id="UP000218615"/>
    </source>
</evidence>
<accession>A0A284VKS5</accession>